<comment type="caution">
    <text evidence="2">The sequence shown here is derived from an EMBL/GenBank/DDBJ whole genome shotgun (WGS) entry which is preliminary data.</text>
</comment>
<feature type="non-terminal residue" evidence="2">
    <location>
        <position position="1"/>
    </location>
</feature>
<organism evidence="2">
    <name type="scientific">marine sediment metagenome</name>
    <dbReference type="NCBI Taxonomy" id="412755"/>
    <lineage>
        <taxon>unclassified sequences</taxon>
        <taxon>metagenomes</taxon>
        <taxon>ecological metagenomes</taxon>
    </lineage>
</organism>
<keyword evidence="1" id="KW-1133">Transmembrane helix</keyword>
<keyword evidence="1" id="KW-0472">Membrane</keyword>
<name>X1TDI8_9ZZZZ</name>
<proteinExistence type="predicted"/>
<dbReference type="AlphaFoldDB" id="X1TDI8"/>
<evidence type="ECO:0000313" key="2">
    <source>
        <dbReference type="EMBL" id="GAJ03383.1"/>
    </source>
</evidence>
<evidence type="ECO:0000256" key="1">
    <source>
        <dbReference type="SAM" id="Phobius"/>
    </source>
</evidence>
<sequence>PDEIKAGYERETLIVCICDTPPKQTRETLEGMSDDELRHLLNQKLAKAAPKPWPWYMWLGVAGLGIAGSFVAVKAIEAFARKKGPEKKKEAVE</sequence>
<keyword evidence="1" id="KW-0812">Transmembrane</keyword>
<protein>
    <submittedName>
        <fullName evidence="2">Uncharacterized protein</fullName>
    </submittedName>
</protein>
<accession>X1TDI8</accession>
<dbReference type="EMBL" id="BARW01031454">
    <property type="protein sequence ID" value="GAJ03383.1"/>
    <property type="molecule type" value="Genomic_DNA"/>
</dbReference>
<feature type="transmembrane region" description="Helical" evidence="1">
    <location>
        <begin position="55"/>
        <end position="80"/>
    </location>
</feature>
<gene>
    <name evidence="2" type="ORF">S12H4_50027</name>
</gene>
<reference evidence="2" key="1">
    <citation type="journal article" date="2014" name="Front. Microbiol.">
        <title>High frequency of phylogenetically diverse reductive dehalogenase-homologous genes in deep subseafloor sedimentary metagenomes.</title>
        <authorList>
            <person name="Kawai M."/>
            <person name="Futagami T."/>
            <person name="Toyoda A."/>
            <person name="Takaki Y."/>
            <person name="Nishi S."/>
            <person name="Hori S."/>
            <person name="Arai W."/>
            <person name="Tsubouchi T."/>
            <person name="Morono Y."/>
            <person name="Uchiyama I."/>
            <person name="Ito T."/>
            <person name="Fujiyama A."/>
            <person name="Inagaki F."/>
            <person name="Takami H."/>
        </authorList>
    </citation>
    <scope>NUCLEOTIDE SEQUENCE</scope>
    <source>
        <strain evidence="2">Expedition CK06-06</strain>
    </source>
</reference>